<keyword evidence="3" id="KW-1185">Reference proteome</keyword>
<dbReference type="SMART" id="SM00347">
    <property type="entry name" value="HTH_MARR"/>
    <property type="match status" value="1"/>
</dbReference>
<gene>
    <name evidence="2" type="ORF">EV189_0747</name>
</gene>
<dbReference type="GO" id="GO:0003677">
    <property type="term" value="F:DNA binding"/>
    <property type="evidence" value="ECO:0007669"/>
    <property type="project" value="UniProtKB-KW"/>
</dbReference>
<dbReference type="InterPro" id="IPR036390">
    <property type="entry name" value="WH_DNA-bd_sf"/>
</dbReference>
<organism evidence="2 3">
    <name type="scientific">Motilibacter rhizosphaerae</name>
    <dbReference type="NCBI Taxonomy" id="598652"/>
    <lineage>
        <taxon>Bacteria</taxon>
        <taxon>Bacillati</taxon>
        <taxon>Actinomycetota</taxon>
        <taxon>Actinomycetes</taxon>
        <taxon>Motilibacterales</taxon>
        <taxon>Motilibacteraceae</taxon>
        <taxon>Motilibacter</taxon>
    </lineage>
</organism>
<protein>
    <submittedName>
        <fullName evidence="2">DNA-binding MarR family transcriptional regulator</fullName>
    </submittedName>
</protein>
<dbReference type="SUPFAM" id="SSF46785">
    <property type="entry name" value="Winged helix' DNA-binding domain"/>
    <property type="match status" value="1"/>
</dbReference>
<dbReference type="PANTHER" id="PTHR33164">
    <property type="entry name" value="TRANSCRIPTIONAL REGULATOR, MARR FAMILY"/>
    <property type="match status" value="1"/>
</dbReference>
<name>A0A4Q7NWB9_9ACTN</name>
<dbReference type="PANTHER" id="PTHR33164:SF43">
    <property type="entry name" value="HTH-TYPE TRANSCRIPTIONAL REPRESSOR YETL"/>
    <property type="match status" value="1"/>
</dbReference>
<keyword evidence="2" id="KW-0238">DNA-binding</keyword>
<evidence type="ECO:0000313" key="3">
    <source>
        <dbReference type="Proteomes" id="UP000293638"/>
    </source>
</evidence>
<comment type="caution">
    <text evidence="2">The sequence shown here is derived from an EMBL/GenBank/DDBJ whole genome shotgun (WGS) entry which is preliminary data.</text>
</comment>
<evidence type="ECO:0000313" key="2">
    <source>
        <dbReference type="EMBL" id="RZS91505.1"/>
    </source>
</evidence>
<dbReference type="InterPro" id="IPR036388">
    <property type="entry name" value="WH-like_DNA-bd_sf"/>
</dbReference>
<dbReference type="PRINTS" id="PR00598">
    <property type="entry name" value="HTHMARR"/>
</dbReference>
<accession>A0A4Q7NWB9</accession>
<dbReference type="RefSeq" id="WP_130491567.1">
    <property type="nucleotide sequence ID" value="NZ_SGXD01000001.1"/>
</dbReference>
<dbReference type="InterPro" id="IPR000835">
    <property type="entry name" value="HTH_MarR-typ"/>
</dbReference>
<dbReference type="InterPro" id="IPR039422">
    <property type="entry name" value="MarR/SlyA-like"/>
</dbReference>
<proteinExistence type="predicted"/>
<dbReference type="Gene3D" id="1.10.10.10">
    <property type="entry name" value="Winged helix-like DNA-binding domain superfamily/Winged helix DNA-binding domain"/>
    <property type="match status" value="1"/>
</dbReference>
<dbReference type="EMBL" id="SGXD01000001">
    <property type="protein sequence ID" value="RZS91505.1"/>
    <property type="molecule type" value="Genomic_DNA"/>
</dbReference>
<dbReference type="Proteomes" id="UP000293638">
    <property type="component" value="Unassembled WGS sequence"/>
</dbReference>
<dbReference type="OrthoDB" id="8635520at2"/>
<feature type="domain" description="HTH marR-type" evidence="1">
    <location>
        <begin position="11"/>
        <end position="143"/>
    </location>
</feature>
<dbReference type="AlphaFoldDB" id="A0A4Q7NWB9"/>
<sequence length="165" mass="17775">MTTTEPSAAVRRDLGSALGVVLRQWLKASSEASAGVPGAHRGWQVLDAAVRGEATSQTALGQRFGIDRTVLTYLLDDLERAGLVTRQPDPDDRRNRRIVATPLGVERHRGVGEALADVDAKVLSPLDAEEAARLRQLLDRLAGDSTVTACEVAQDLACTEEPPRR</sequence>
<dbReference type="GO" id="GO:0003700">
    <property type="term" value="F:DNA-binding transcription factor activity"/>
    <property type="evidence" value="ECO:0007669"/>
    <property type="project" value="InterPro"/>
</dbReference>
<reference evidence="2 3" key="1">
    <citation type="submission" date="2019-02" db="EMBL/GenBank/DDBJ databases">
        <title>Genomic Encyclopedia of Type Strains, Phase IV (KMG-IV): sequencing the most valuable type-strain genomes for metagenomic binning, comparative biology and taxonomic classification.</title>
        <authorList>
            <person name="Goeker M."/>
        </authorList>
    </citation>
    <scope>NUCLEOTIDE SEQUENCE [LARGE SCALE GENOMIC DNA]</scope>
    <source>
        <strain evidence="2 3">DSM 45622</strain>
    </source>
</reference>
<evidence type="ECO:0000259" key="1">
    <source>
        <dbReference type="PROSITE" id="PS50995"/>
    </source>
</evidence>
<dbReference type="Pfam" id="PF12802">
    <property type="entry name" value="MarR_2"/>
    <property type="match status" value="1"/>
</dbReference>
<dbReference type="PROSITE" id="PS50995">
    <property type="entry name" value="HTH_MARR_2"/>
    <property type="match status" value="1"/>
</dbReference>
<dbReference type="GO" id="GO:0006950">
    <property type="term" value="P:response to stress"/>
    <property type="evidence" value="ECO:0007669"/>
    <property type="project" value="TreeGrafter"/>
</dbReference>